<feature type="compositionally biased region" description="Acidic residues" evidence="1">
    <location>
        <begin position="555"/>
        <end position="567"/>
    </location>
</feature>
<feature type="region of interest" description="Disordered" evidence="1">
    <location>
        <begin position="393"/>
        <end position="465"/>
    </location>
</feature>
<organism evidence="2 3">
    <name type="scientific">Pristionchus entomophagus</name>
    <dbReference type="NCBI Taxonomy" id="358040"/>
    <lineage>
        <taxon>Eukaryota</taxon>
        <taxon>Metazoa</taxon>
        <taxon>Ecdysozoa</taxon>
        <taxon>Nematoda</taxon>
        <taxon>Chromadorea</taxon>
        <taxon>Rhabditida</taxon>
        <taxon>Rhabditina</taxon>
        <taxon>Diplogasteromorpha</taxon>
        <taxon>Diplogasteroidea</taxon>
        <taxon>Neodiplogasteridae</taxon>
        <taxon>Pristionchus</taxon>
    </lineage>
</organism>
<feature type="compositionally biased region" description="Polar residues" evidence="1">
    <location>
        <begin position="1062"/>
        <end position="1075"/>
    </location>
</feature>
<feature type="compositionally biased region" description="Polar residues" evidence="1">
    <location>
        <begin position="219"/>
        <end position="233"/>
    </location>
</feature>
<dbReference type="AlphaFoldDB" id="A0AAV5SQA2"/>
<gene>
    <name evidence="2" type="ORF">PENTCL1PPCAC_7365</name>
</gene>
<feature type="non-terminal residue" evidence="2">
    <location>
        <position position="1"/>
    </location>
</feature>
<dbReference type="EMBL" id="BTSX01000002">
    <property type="protein sequence ID" value="GMS85190.1"/>
    <property type="molecule type" value="Genomic_DNA"/>
</dbReference>
<feature type="compositionally biased region" description="Basic and acidic residues" evidence="1">
    <location>
        <begin position="206"/>
        <end position="218"/>
    </location>
</feature>
<proteinExistence type="predicted"/>
<feature type="compositionally biased region" description="Basic and acidic residues" evidence="1">
    <location>
        <begin position="682"/>
        <end position="691"/>
    </location>
</feature>
<feature type="region of interest" description="Disordered" evidence="1">
    <location>
        <begin position="612"/>
        <end position="698"/>
    </location>
</feature>
<feature type="compositionally biased region" description="Basic and acidic residues" evidence="1">
    <location>
        <begin position="768"/>
        <end position="783"/>
    </location>
</feature>
<evidence type="ECO:0008006" key="4">
    <source>
        <dbReference type="Google" id="ProtNLM"/>
    </source>
</evidence>
<feature type="compositionally biased region" description="Acidic residues" evidence="1">
    <location>
        <begin position="908"/>
        <end position="927"/>
    </location>
</feature>
<reference evidence="2" key="1">
    <citation type="submission" date="2023-10" db="EMBL/GenBank/DDBJ databases">
        <title>Genome assembly of Pristionchus species.</title>
        <authorList>
            <person name="Yoshida K."/>
            <person name="Sommer R.J."/>
        </authorList>
    </citation>
    <scope>NUCLEOTIDE SEQUENCE</scope>
    <source>
        <strain evidence="2">RS0144</strain>
    </source>
</reference>
<feature type="region of interest" description="Disordered" evidence="1">
    <location>
        <begin position="531"/>
        <end position="575"/>
    </location>
</feature>
<protein>
    <recommendedName>
        <fullName evidence="4">RRM domain-containing protein</fullName>
    </recommendedName>
</protein>
<keyword evidence="3" id="KW-1185">Reference proteome</keyword>
<feature type="region of interest" description="Disordered" evidence="1">
    <location>
        <begin position="206"/>
        <end position="254"/>
    </location>
</feature>
<evidence type="ECO:0000313" key="3">
    <source>
        <dbReference type="Proteomes" id="UP001432027"/>
    </source>
</evidence>
<evidence type="ECO:0000256" key="1">
    <source>
        <dbReference type="SAM" id="MobiDB-lite"/>
    </source>
</evidence>
<accession>A0AAV5SQA2</accession>
<feature type="compositionally biased region" description="Basic and acidic residues" evidence="1">
    <location>
        <begin position="828"/>
        <end position="841"/>
    </location>
</feature>
<feature type="region of interest" description="Disordered" evidence="1">
    <location>
        <begin position="1060"/>
        <end position="1083"/>
    </location>
</feature>
<feature type="compositionally biased region" description="Basic and acidic residues" evidence="1">
    <location>
        <begin position="639"/>
        <end position="672"/>
    </location>
</feature>
<evidence type="ECO:0000313" key="2">
    <source>
        <dbReference type="EMBL" id="GMS85190.1"/>
    </source>
</evidence>
<feature type="compositionally biased region" description="Acidic residues" evidence="1">
    <location>
        <begin position="612"/>
        <end position="622"/>
    </location>
</feature>
<feature type="compositionally biased region" description="Basic and acidic residues" evidence="1">
    <location>
        <begin position="393"/>
        <end position="412"/>
    </location>
</feature>
<feature type="compositionally biased region" description="Basic and acidic residues" evidence="1">
    <location>
        <begin position="802"/>
        <end position="816"/>
    </location>
</feature>
<feature type="compositionally biased region" description="Basic and acidic residues" evidence="1">
    <location>
        <begin position="928"/>
        <end position="947"/>
    </location>
</feature>
<name>A0AAV5SQA2_9BILA</name>
<dbReference type="Proteomes" id="UP001432027">
    <property type="component" value="Unassembled WGS sequence"/>
</dbReference>
<comment type="caution">
    <text evidence="2">The sequence shown here is derived from an EMBL/GenBank/DDBJ whole genome shotgun (WGS) entry which is preliminary data.</text>
</comment>
<feature type="region of interest" description="Disordered" evidence="1">
    <location>
        <begin position="757"/>
        <end position="962"/>
    </location>
</feature>
<sequence length="1107" mass="125378">ITAHDHLKEHVNRCRLIVLSSIQLCQQNCTENLLVYGSIESIEFTPDRRAAFVVFECEHTPLLVARCFQYHQTNKEVPMPNGVTKMLPGCSHDNFLYLQNVPRSLSSNVLRRFYSNFYNCNDVTVHRPGTAENPSSRVVIELKEKPSASRHQDRIFQCSIKHHALNHTFYAVSQLTKLINTKRILETDGCEECNVAVLRPLIEEEEKKRKASKIDRTHSQTPRNIDNDCSNGRVSPPGLPSPTKRQEPSEVNRSSINILEITPLSVNTPEKKEPCTPCILPTTLDAPQQNLVQRKKGGEDMEKHMFSGITFVRPVRRATQASSRDSREVLQTIPEDSMEGRDTPTLDQLIGQGEWEFDIESSNFSDRQEVESEWDPEYLLTDNEDQWKEYIRERDSTQKSEDGISVRGDERGPGVASYLEVEKSSMDDQPVPKSDEIDQESDISSFILSEDEERDSDDLISGEEDQWISVGHRSSSRLSSILTVDSMPETVDKEDKTYDFASGDASLLPMKMEEESKDIVINRVERMAETVSDLAPSPTAVQDHEDSTYSRGPESSDEDTIDYDTSSEGDPVTDERFHTIVEEGGYGRLIADPDEWNDEDLIEYEYKRLSTIEEDSQEEDDVSSVFSTQDVFTSEEEEEKQKSIDGEGDHSVDGKEKEEDKVKEDNDGRSIDGDEVEEEKEDIAPKAEQRDTMCCSASGACPWSRRIEVDSEDEGEKRDSDEEVTIVGRENEVKRFIDDTTESTVHSSTSNVSLIAKISEEGDEQKEIDERVAACPRNRKDEVGSQYEEEKTDSDGEMTAVKMEEGKTTNEHRDSFSRPISNSNIDVRTVEEVKANVEGEQRGTFSNSSNSDFSKKMNDVDRENEKVLKVDGEREMKKDKEELSEGKQPDISSFPTAFHLWNRRNEVDSDDEDEEKEENSDDEENREVEEKEGKRKDEDGEKEERDLGATLHSPSPSIDIHDVTISDEKTELGQRVPIGRWSRETVVDQDDEEDYRSVDNEYHNWLTREVNTSGDSLDYDSDSDAEIVPIPSTLPVFTWGAGIVVEEKNTVDTVLLKEKDISSSPKQLPESTPTAGKSVFGRVAPTFGKPKSTVLATTVSQETDDKY</sequence>
<feature type="compositionally biased region" description="Acidic residues" evidence="1">
    <location>
        <begin position="449"/>
        <end position="465"/>
    </location>
</feature>
<feature type="compositionally biased region" description="Basic and acidic residues" evidence="1">
    <location>
        <begin position="853"/>
        <end position="888"/>
    </location>
</feature>